<evidence type="ECO:0000313" key="6">
    <source>
        <dbReference type="Proteomes" id="UP000812440"/>
    </source>
</evidence>
<dbReference type="CDD" id="cd19957">
    <property type="entry name" value="serpinA"/>
    <property type="match status" value="1"/>
</dbReference>
<dbReference type="Proteomes" id="UP000812440">
    <property type="component" value="Chromosome 8_10"/>
</dbReference>
<dbReference type="PANTHER" id="PTHR11461:SF383">
    <property type="entry name" value="SERINE PROTEASE INHIBITOR A6"/>
    <property type="match status" value="1"/>
</dbReference>
<organism evidence="5 6">
    <name type="scientific">Hymenochirus boettgeri</name>
    <name type="common">Congo dwarf clawed frog</name>
    <dbReference type="NCBI Taxonomy" id="247094"/>
    <lineage>
        <taxon>Eukaryota</taxon>
        <taxon>Metazoa</taxon>
        <taxon>Chordata</taxon>
        <taxon>Craniata</taxon>
        <taxon>Vertebrata</taxon>
        <taxon>Euteleostomi</taxon>
        <taxon>Amphibia</taxon>
        <taxon>Batrachia</taxon>
        <taxon>Anura</taxon>
        <taxon>Pipoidea</taxon>
        <taxon>Pipidae</taxon>
        <taxon>Pipinae</taxon>
        <taxon>Hymenochirus</taxon>
    </lineage>
</organism>
<proteinExistence type="inferred from homology"/>
<dbReference type="Gene3D" id="2.10.310.10">
    <property type="entry name" value="Serpins superfamily"/>
    <property type="match status" value="1"/>
</dbReference>
<dbReference type="InterPro" id="IPR023795">
    <property type="entry name" value="Serpin_CS"/>
</dbReference>
<dbReference type="SUPFAM" id="SSF56574">
    <property type="entry name" value="Serpins"/>
    <property type="match status" value="1"/>
</dbReference>
<accession>A0A8T2JXI4</accession>
<dbReference type="PANTHER" id="PTHR11461">
    <property type="entry name" value="SERINE PROTEASE INHIBITOR, SERPIN"/>
    <property type="match status" value="1"/>
</dbReference>
<evidence type="ECO:0000313" key="5">
    <source>
        <dbReference type="EMBL" id="KAG8449082.1"/>
    </source>
</evidence>
<name>A0A8T2JXI4_9PIPI</name>
<feature type="chain" id="PRO_5035893316" description="Serpin domain-containing protein" evidence="3">
    <location>
        <begin position="20"/>
        <end position="436"/>
    </location>
</feature>
<dbReference type="AlphaFoldDB" id="A0A8T2JXI4"/>
<keyword evidence="6" id="KW-1185">Reference proteome</keyword>
<dbReference type="EMBL" id="JAACNH010000003">
    <property type="protein sequence ID" value="KAG8449082.1"/>
    <property type="molecule type" value="Genomic_DNA"/>
</dbReference>
<dbReference type="InterPro" id="IPR042185">
    <property type="entry name" value="Serpin_sf_2"/>
</dbReference>
<sequence>MHFFFCLSLFITLISASDADYFLKYEHRHRHNQQEHKHGCREEQKPQKDKDQCSKDKGRLTEIEKSVADGNSNFALTLFKKLTTDSEKSPKQNVFFSPLSVSLTFSMISLGAKAETHKQILECLSLKQAKIKENQVHETFKHLIQELNDPKNNYKLNIGNSLFIKENVEILKSFENDLKNYYQADVVPTNFQDSEHAKQQLNDYVQNKTHGKIKEIIQNLDSDTEMVLMNYVLYKGEWAETFAPILTQRWDFSIDAVTKVKVPMMNRMGLYKTYKDKDRHCDVIELPYKNETVMLVVVPELGKINEVSLTWKDITHWSNNLINSFVDLYMPKFSVSSKLSLKDTLSHMGITNIFTDNADLSGISEKVKLKVSKASHSAVLDVNEYGTEAVGATSANVIPTKLFPSFTVDRPFLLIIYNNALDSFLFMGKVMDPTEN</sequence>
<evidence type="ECO:0000259" key="4">
    <source>
        <dbReference type="SMART" id="SM00093"/>
    </source>
</evidence>
<protein>
    <recommendedName>
        <fullName evidence="4">Serpin domain-containing protein</fullName>
    </recommendedName>
</protein>
<feature type="domain" description="Serpin" evidence="4">
    <location>
        <begin position="76"/>
        <end position="433"/>
    </location>
</feature>
<comment type="caution">
    <text evidence="5">The sequence shown here is derived from an EMBL/GenBank/DDBJ whole genome shotgun (WGS) entry which is preliminary data.</text>
</comment>
<dbReference type="Gene3D" id="2.30.39.10">
    <property type="entry name" value="Alpha-1-antitrypsin, domain 1"/>
    <property type="match status" value="1"/>
</dbReference>
<dbReference type="FunFam" id="3.30.497.10:FF:000001">
    <property type="entry name" value="Serine protease inhibitor"/>
    <property type="match status" value="1"/>
</dbReference>
<dbReference type="GO" id="GO:0004867">
    <property type="term" value="F:serine-type endopeptidase inhibitor activity"/>
    <property type="evidence" value="ECO:0007669"/>
    <property type="project" value="InterPro"/>
</dbReference>
<evidence type="ECO:0000256" key="2">
    <source>
        <dbReference type="SAM" id="MobiDB-lite"/>
    </source>
</evidence>
<feature type="region of interest" description="Disordered" evidence="2">
    <location>
        <begin position="32"/>
        <end position="56"/>
    </location>
</feature>
<dbReference type="FunFam" id="2.10.310.10:FF:000001">
    <property type="entry name" value="Serpin family A member 1"/>
    <property type="match status" value="1"/>
</dbReference>
<reference evidence="5" key="1">
    <citation type="thesis" date="2020" institute="ProQuest LLC" country="789 East Eisenhower Parkway, Ann Arbor, MI, USA">
        <title>Comparative Genomics and Chromosome Evolution.</title>
        <authorList>
            <person name="Mudd A.B."/>
        </authorList>
    </citation>
    <scope>NUCLEOTIDE SEQUENCE</scope>
    <source>
        <strain evidence="5">Female2</strain>
        <tissue evidence="5">Blood</tissue>
    </source>
</reference>
<dbReference type="InterPro" id="IPR000215">
    <property type="entry name" value="Serpin_fam"/>
</dbReference>
<gene>
    <name evidence="5" type="ORF">GDO86_015944</name>
</gene>
<dbReference type="InterPro" id="IPR023796">
    <property type="entry name" value="Serpin_dom"/>
</dbReference>
<dbReference type="PROSITE" id="PS00284">
    <property type="entry name" value="SERPIN"/>
    <property type="match status" value="1"/>
</dbReference>
<dbReference type="InterPro" id="IPR036186">
    <property type="entry name" value="Serpin_sf"/>
</dbReference>
<feature type="signal peptide" evidence="3">
    <location>
        <begin position="1"/>
        <end position="19"/>
    </location>
</feature>
<keyword evidence="3" id="KW-0732">Signal</keyword>
<evidence type="ECO:0000256" key="3">
    <source>
        <dbReference type="SAM" id="SignalP"/>
    </source>
</evidence>
<evidence type="ECO:0000256" key="1">
    <source>
        <dbReference type="RuleBase" id="RU000411"/>
    </source>
</evidence>
<dbReference type="OrthoDB" id="671595at2759"/>
<dbReference type="Pfam" id="PF00079">
    <property type="entry name" value="Serpin"/>
    <property type="match status" value="1"/>
</dbReference>
<dbReference type="SMART" id="SM00093">
    <property type="entry name" value="SERPIN"/>
    <property type="match status" value="1"/>
</dbReference>
<dbReference type="GO" id="GO:0005615">
    <property type="term" value="C:extracellular space"/>
    <property type="evidence" value="ECO:0007669"/>
    <property type="project" value="InterPro"/>
</dbReference>
<dbReference type="InterPro" id="IPR042178">
    <property type="entry name" value="Serpin_sf_1"/>
</dbReference>
<dbReference type="Gene3D" id="3.30.497.10">
    <property type="entry name" value="Antithrombin, subunit I, domain 2"/>
    <property type="match status" value="1"/>
</dbReference>
<comment type="similarity">
    <text evidence="1">Belongs to the serpin family.</text>
</comment>